<keyword evidence="3" id="KW-1185">Reference proteome</keyword>
<reference evidence="2" key="1">
    <citation type="journal article" date="2022" name="Int. J. Mol. Sci.">
        <title>Draft Genome of Tanacetum Coccineum: Genomic Comparison of Closely Related Tanacetum-Family Plants.</title>
        <authorList>
            <person name="Yamashiro T."/>
            <person name="Shiraishi A."/>
            <person name="Nakayama K."/>
            <person name="Satake H."/>
        </authorList>
    </citation>
    <scope>NUCLEOTIDE SEQUENCE</scope>
</reference>
<evidence type="ECO:0000313" key="3">
    <source>
        <dbReference type="Proteomes" id="UP001151760"/>
    </source>
</evidence>
<evidence type="ECO:0000313" key="2">
    <source>
        <dbReference type="EMBL" id="GJT17191.1"/>
    </source>
</evidence>
<feature type="compositionally biased region" description="Polar residues" evidence="1">
    <location>
        <begin position="204"/>
        <end position="216"/>
    </location>
</feature>
<comment type="caution">
    <text evidence="2">The sequence shown here is derived from an EMBL/GenBank/DDBJ whole genome shotgun (WGS) entry which is preliminary data.</text>
</comment>
<protein>
    <recommendedName>
        <fullName evidence="4">Gag-Pol polyprotein</fullName>
    </recommendedName>
</protein>
<dbReference type="Pfam" id="PF14223">
    <property type="entry name" value="Retrotran_gag_2"/>
    <property type="match status" value="1"/>
</dbReference>
<reference evidence="2" key="2">
    <citation type="submission" date="2022-01" db="EMBL/GenBank/DDBJ databases">
        <authorList>
            <person name="Yamashiro T."/>
            <person name="Shiraishi A."/>
            <person name="Satake H."/>
            <person name="Nakayama K."/>
        </authorList>
    </citation>
    <scope>NUCLEOTIDE SEQUENCE</scope>
</reference>
<organism evidence="2 3">
    <name type="scientific">Tanacetum coccineum</name>
    <dbReference type="NCBI Taxonomy" id="301880"/>
    <lineage>
        <taxon>Eukaryota</taxon>
        <taxon>Viridiplantae</taxon>
        <taxon>Streptophyta</taxon>
        <taxon>Embryophyta</taxon>
        <taxon>Tracheophyta</taxon>
        <taxon>Spermatophyta</taxon>
        <taxon>Magnoliopsida</taxon>
        <taxon>eudicotyledons</taxon>
        <taxon>Gunneridae</taxon>
        <taxon>Pentapetalae</taxon>
        <taxon>asterids</taxon>
        <taxon>campanulids</taxon>
        <taxon>Asterales</taxon>
        <taxon>Asteraceae</taxon>
        <taxon>Asteroideae</taxon>
        <taxon>Anthemideae</taxon>
        <taxon>Anthemidinae</taxon>
        <taxon>Tanacetum</taxon>
    </lineage>
</organism>
<proteinExistence type="predicted"/>
<gene>
    <name evidence="2" type="ORF">Tco_0875897</name>
</gene>
<dbReference type="Proteomes" id="UP001151760">
    <property type="component" value="Unassembled WGS sequence"/>
</dbReference>
<evidence type="ECO:0000256" key="1">
    <source>
        <dbReference type="SAM" id="MobiDB-lite"/>
    </source>
</evidence>
<sequence>MTTPITITTSNNQMHNDIMAAGLRERPPMLATIPATSKQQRQLCIVEQETYNNTTQVKRRLINAEAEVIHMILNGIGDDIYSIVDVCSTAREIWLAIERLQQRESINKQDVKIKLFWEFGKFTSREGESIESYYSRFYKMMNEMVWNKLKVDTMQQHQNEVNKICAEKIARNANPLALVVAAQPYTEAYYQTSKPHKIHAPSPRQIQSSRSHALNRTKSKEIAKPVTPLYKSAFEEDSDPEQAQRNKDMLINLALIAKNDRQSRQFGNQRTMIVVGSRETISNQAKDYAYHKEKMMLCKQEEKGVPLSVEQGDWLADTDDEPYEQDLEAHYMYMAKI</sequence>
<dbReference type="EMBL" id="BQNB010013536">
    <property type="protein sequence ID" value="GJT17191.1"/>
    <property type="molecule type" value="Genomic_DNA"/>
</dbReference>
<evidence type="ECO:0008006" key="4">
    <source>
        <dbReference type="Google" id="ProtNLM"/>
    </source>
</evidence>
<name>A0ABQ5BTL2_9ASTR</name>
<feature type="region of interest" description="Disordered" evidence="1">
    <location>
        <begin position="194"/>
        <end position="220"/>
    </location>
</feature>
<accession>A0ABQ5BTL2</accession>